<dbReference type="InterPro" id="IPR029441">
    <property type="entry name" value="Cass2"/>
</dbReference>
<dbReference type="Proteomes" id="UP000674938">
    <property type="component" value="Unassembled WGS sequence"/>
</dbReference>
<proteinExistence type="predicted"/>
<dbReference type="Pfam" id="PF14526">
    <property type="entry name" value="Cass2"/>
    <property type="match status" value="1"/>
</dbReference>
<comment type="caution">
    <text evidence="2">The sequence shown here is derived from an EMBL/GenBank/DDBJ whole genome shotgun (WGS) entry which is preliminary data.</text>
</comment>
<dbReference type="Gene3D" id="3.20.80.10">
    <property type="entry name" value="Regulatory factor, effector binding domain"/>
    <property type="match status" value="1"/>
</dbReference>
<dbReference type="EMBL" id="JAEEGA010000002">
    <property type="protein sequence ID" value="MBP1040341.1"/>
    <property type="molecule type" value="Genomic_DNA"/>
</dbReference>
<dbReference type="SMART" id="SM00871">
    <property type="entry name" value="AraC_E_bind"/>
    <property type="match status" value="1"/>
</dbReference>
<gene>
    <name evidence="2" type="ORF">I6N95_04870</name>
</gene>
<reference evidence="2" key="1">
    <citation type="submission" date="2020-12" db="EMBL/GenBank/DDBJ databases">
        <title>Vagococcus allomyrinae sp. nov. and Enterococcus lavae sp. nov., isolated from the larvae of Allomyrina dichotoma.</title>
        <authorList>
            <person name="Lee S.D."/>
        </authorList>
    </citation>
    <scope>NUCLEOTIDE SEQUENCE</scope>
    <source>
        <strain evidence="2">BWB3-3</strain>
    </source>
</reference>
<name>A0A940PBE1_9ENTE</name>
<evidence type="ECO:0000313" key="2">
    <source>
        <dbReference type="EMBL" id="MBP1040341.1"/>
    </source>
</evidence>
<accession>A0A940PBE1</accession>
<organism evidence="2 3">
    <name type="scientific">Vagococcus allomyrinae</name>
    <dbReference type="NCBI Taxonomy" id="2794353"/>
    <lineage>
        <taxon>Bacteria</taxon>
        <taxon>Bacillati</taxon>
        <taxon>Bacillota</taxon>
        <taxon>Bacilli</taxon>
        <taxon>Lactobacillales</taxon>
        <taxon>Enterococcaceae</taxon>
        <taxon>Vagococcus</taxon>
    </lineage>
</organism>
<dbReference type="InterPro" id="IPR010499">
    <property type="entry name" value="AraC_E-bd"/>
</dbReference>
<dbReference type="AlphaFoldDB" id="A0A940PBE1"/>
<protein>
    <submittedName>
        <fullName evidence="2">AraC family transcriptional regulator</fullName>
    </submittedName>
</protein>
<keyword evidence="3" id="KW-1185">Reference proteome</keyword>
<feature type="domain" description="AraC effector-binding" evidence="1">
    <location>
        <begin position="1"/>
        <end position="162"/>
    </location>
</feature>
<sequence>MDYRIEHLDTFKLMGYHIRSTNSFMKGMRDCPAFWKKMIKENKPESLLPFMSRQPFGLIGASVYNVDETDSQKFDYYIAVATNSETPANLTDYLVPAMTWAVFPCTLKTNRQTQRNIVRKWAPKSDYQLLNSGYQTGKMLSVAPDLEVYGSGDEVEIWAPVAKKEVIVS</sequence>
<dbReference type="RefSeq" id="WP_209525233.1">
    <property type="nucleotide sequence ID" value="NZ_JAEEGA010000002.1"/>
</dbReference>
<evidence type="ECO:0000259" key="1">
    <source>
        <dbReference type="SMART" id="SM00871"/>
    </source>
</evidence>
<dbReference type="SUPFAM" id="SSF55136">
    <property type="entry name" value="Probable bacterial effector-binding domain"/>
    <property type="match status" value="1"/>
</dbReference>
<dbReference type="InterPro" id="IPR011256">
    <property type="entry name" value="Reg_factor_effector_dom_sf"/>
</dbReference>
<evidence type="ECO:0000313" key="3">
    <source>
        <dbReference type="Proteomes" id="UP000674938"/>
    </source>
</evidence>